<feature type="compositionally biased region" description="Polar residues" evidence="2">
    <location>
        <begin position="136"/>
        <end position="146"/>
    </location>
</feature>
<feature type="region of interest" description="Disordered" evidence="2">
    <location>
        <begin position="101"/>
        <end position="146"/>
    </location>
</feature>
<name>X6LXH5_RETFI</name>
<evidence type="ECO:0000313" key="3">
    <source>
        <dbReference type="EMBL" id="ETO06324.1"/>
    </source>
</evidence>
<reference evidence="3 4" key="1">
    <citation type="journal article" date="2013" name="Curr. Biol.">
        <title>The Genome of the Foraminiferan Reticulomyxa filosa.</title>
        <authorList>
            <person name="Glockner G."/>
            <person name="Hulsmann N."/>
            <person name="Schleicher M."/>
            <person name="Noegel A.A."/>
            <person name="Eichinger L."/>
            <person name="Gallinger C."/>
            <person name="Pawlowski J."/>
            <person name="Sierra R."/>
            <person name="Euteneuer U."/>
            <person name="Pillet L."/>
            <person name="Moustafa A."/>
            <person name="Platzer M."/>
            <person name="Groth M."/>
            <person name="Szafranski K."/>
            <person name="Schliwa M."/>
        </authorList>
    </citation>
    <scope>NUCLEOTIDE SEQUENCE [LARGE SCALE GENOMIC DNA]</scope>
</reference>
<gene>
    <name evidence="3" type="ORF">RFI_31072</name>
</gene>
<dbReference type="EMBL" id="ASPP01027234">
    <property type="protein sequence ID" value="ETO06324.1"/>
    <property type="molecule type" value="Genomic_DNA"/>
</dbReference>
<dbReference type="Proteomes" id="UP000023152">
    <property type="component" value="Unassembled WGS sequence"/>
</dbReference>
<feature type="compositionally biased region" description="Basic residues" evidence="2">
    <location>
        <begin position="118"/>
        <end position="128"/>
    </location>
</feature>
<feature type="coiled-coil region" evidence="1">
    <location>
        <begin position="61"/>
        <end position="88"/>
    </location>
</feature>
<feature type="compositionally biased region" description="Polar residues" evidence="2">
    <location>
        <begin position="103"/>
        <end position="115"/>
    </location>
</feature>
<dbReference type="AlphaFoldDB" id="X6LXH5"/>
<sequence>MQKEDQLEAIFDAREKDLSNRANLNREELNKEEEEECDANEALEIILYTYMYDEKDNSTTIGKIQKNLTQKMKRNKQEEEKRDEIDAKEISELRAQFYKKLRNSNNWKNTSNGGANPNKRHGPKKILNKKNPLSHAKQQIRQMLFR</sequence>
<keyword evidence="1" id="KW-0175">Coiled coil</keyword>
<evidence type="ECO:0000313" key="4">
    <source>
        <dbReference type="Proteomes" id="UP000023152"/>
    </source>
</evidence>
<comment type="caution">
    <text evidence="3">The sequence shown here is derived from an EMBL/GenBank/DDBJ whole genome shotgun (WGS) entry which is preliminary data.</text>
</comment>
<proteinExistence type="predicted"/>
<protein>
    <submittedName>
        <fullName evidence="3">Uncharacterized protein</fullName>
    </submittedName>
</protein>
<keyword evidence="4" id="KW-1185">Reference proteome</keyword>
<evidence type="ECO:0000256" key="2">
    <source>
        <dbReference type="SAM" id="MobiDB-lite"/>
    </source>
</evidence>
<accession>X6LXH5</accession>
<evidence type="ECO:0000256" key="1">
    <source>
        <dbReference type="SAM" id="Coils"/>
    </source>
</evidence>
<organism evidence="3 4">
    <name type="scientific">Reticulomyxa filosa</name>
    <dbReference type="NCBI Taxonomy" id="46433"/>
    <lineage>
        <taxon>Eukaryota</taxon>
        <taxon>Sar</taxon>
        <taxon>Rhizaria</taxon>
        <taxon>Retaria</taxon>
        <taxon>Foraminifera</taxon>
        <taxon>Monothalamids</taxon>
        <taxon>Reticulomyxidae</taxon>
        <taxon>Reticulomyxa</taxon>
    </lineage>
</organism>